<dbReference type="Pfam" id="PF00392">
    <property type="entry name" value="GntR"/>
    <property type="match status" value="1"/>
</dbReference>
<evidence type="ECO:0000256" key="2">
    <source>
        <dbReference type="ARBA" id="ARBA00023125"/>
    </source>
</evidence>
<dbReference type="Proteomes" id="UP000585638">
    <property type="component" value="Unassembled WGS sequence"/>
</dbReference>
<gene>
    <name evidence="5" type="ORF">BJ998_003983</name>
</gene>
<dbReference type="GO" id="GO:0003677">
    <property type="term" value="F:DNA binding"/>
    <property type="evidence" value="ECO:0007669"/>
    <property type="project" value="UniProtKB-KW"/>
</dbReference>
<dbReference type="SMART" id="SM00345">
    <property type="entry name" value="HTH_GNTR"/>
    <property type="match status" value="1"/>
</dbReference>
<keyword evidence="3" id="KW-0804">Transcription</keyword>
<dbReference type="InterPro" id="IPR050679">
    <property type="entry name" value="Bact_HTH_transcr_reg"/>
</dbReference>
<dbReference type="SUPFAM" id="SSF46785">
    <property type="entry name" value="Winged helix' DNA-binding domain"/>
    <property type="match status" value="1"/>
</dbReference>
<feature type="domain" description="HTH gntR-type" evidence="4">
    <location>
        <begin position="9"/>
        <end position="77"/>
    </location>
</feature>
<dbReference type="EMBL" id="JACHIR010000001">
    <property type="protein sequence ID" value="MBB5892787.1"/>
    <property type="molecule type" value="Genomic_DNA"/>
</dbReference>
<dbReference type="PANTHER" id="PTHR44846">
    <property type="entry name" value="MANNOSYL-D-GLYCERATE TRANSPORT/METABOLISM SYSTEM REPRESSOR MNGR-RELATED"/>
    <property type="match status" value="1"/>
</dbReference>
<dbReference type="InterPro" id="IPR000524">
    <property type="entry name" value="Tscrpt_reg_HTH_GntR"/>
</dbReference>
<evidence type="ECO:0000313" key="5">
    <source>
        <dbReference type="EMBL" id="MBB5892787.1"/>
    </source>
</evidence>
<comment type="caution">
    <text evidence="5">The sequence shown here is derived from an EMBL/GenBank/DDBJ whole genome shotgun (WGS) entry which is preliminary data.</text>
</comment>
<evidence type="ECO:0000256" key="1">
    <source>
        <dbReference type="ARBA" id="ARBA00023015"/>
    </source>
</evidence>
<dbReference type="CDD" id="cd07377">
    <property type="entry name" value="WHTH_GntR"/>
    <property type="match status" value="1"/>
</dbReference>
<reference evidence="5 6" key="1">
    <citation type="submission" date="2020-08" db="EMBL/GenBank/DDBJ databases">
        <title>Sequencing the genomes of 1000 actinobacteria strains.</title>
        <authorList>
            <person name="Klenk H.-P."/>
        </authorList>
    </citation>
    <scope>NUCLEOTIDE SEQUENCE [LARGE SCALE GENOMIC DNA]</scope>
    <source>
        <strain evidence="5 6">DSM 43851</strain>
    </source>
</reference>
<dbReference type="Gene3D" id="1.10.10.10">
    <property type="entry name" value="Winged helix-like DNA-binding domain superfamily/Winged helix DNA-binding domain"/>
    <property type="match status" value="1"/>
</dbReference>
<dbReference type="AlphaFoldDB" id="A0A7W9KHN0"/>
<dbReference type="InterPro" id="IPR036390">
    <property type="entry name" value="WH_DNA-bd_sf"/>
</dbReference>
<protein>
    <submittedName>
        <fullName evidence="5">DNA-binding GntR family transcriptional regulator</fullName>
    </submittedName>
</protein>
<dbReference type="PANTHER" id="PTHR44846:SF17">
    <property type="entry name" value="GNTR-FAMILY TRANSCRIPTIONAL REGULATOR"/>
    <property type="match status" value="1"/>
</dbReference>
<dbReference type="GO" id="GO:0045892">
    <property type="term" value="P:negative regulation of DNA-templated transcription"/>
    <property type="evidence" value="ECO:0007669"/>
    <property type="project" value="TreeGrafter"/>
</dbReference>
<dbReference type="InterPro" id="IPR036388">
    <property type="entry name" value="WH-like_DNA-bd_sf"/>
</dbReference>
<organism evidence="5 6">
    <name type="scientific">Kutzneria kofuensis</name>
    <dbReference type="NCBI Taxonomy" id="103725"/>
    <lineage>
        <taxon>Bacteria</taxon>
        <taxon>Bacillati</taxon>
        <taxon>Actinomycetota</taxon>
        <taxon>Actinomycetes</taxon>
        <taxon>Pseudonocardiales</taxon>
        <taxon>Pseudonocardiaceae</taxon>
        <taxon>Kutzneria</taxon>
    </lineage>
</organism>
<dbReference type="RefSeq" id="WP_184863742.1">
    <property type="nucleotide sequence ID" value="NZ_BAAAWY010000001.1"/>
</dbReference>
<keyword evidence="2 5" id="KW-0238">DNA-binding</keyword>
<sequence>MTLDPTDRRPAYQQIADDLRQFIASDAVEINDKLPSLTELTEKYGRAVMTIRKALDSLQDEGLVVTRHGEGTYVVQKPAAHAEPATTPRELLDSFRRMSESLAEITDRLAAVESAVFGQSGPGAPRRDQGDD</sequence>
<name>A0A7W9KHN0_9PSEU</name>
<proteinExistence type="predicted"/>
<dbReference type="PROSITE" id="PS50949">
    <property type="entry name" value="HTH_GNTR"/>
    <property type="match status" value="1"/>
</dbReference>
<accession>A0A7W9KHN0</accession>
<evidence type="ECO:0000256" key="3">
    <source>
        <dbReference type="ARBA" id="ARBA00023163"/>
    </source>
</evidence>
<evidence type="ECO:0000313" key="6">
    <source>
        <dbReference type="Proteomes" id="UP000585638"/>
    </source>
</evidence>
<dbReference type="GO" id="GO:0003700">
    <property type="term" value="F:DNA-binding transcription factor activity"/>
    <property type="evidence" value="ECO:0007669"/>
    <property type="project" value="InterPro"/>
</dbReference>
<keyword evidence="1" id="KW-0805">Transcription regulation</keyword>
<keyword evidence="6" id="KW-1185">Reference proteome</keyword>
<evidence type="ECO:0000259" key="4">
    <source>
        <dbReference type="PROSITE" id="PS50949"/>
    </source>
</evidence>